<dbReference type="Proteomes" id="UP000503399">
    <property type="component" value="Chromosome"/>
</dbReference>
<gene>
    <name evidence="2" type="ORF">R50_1644</name>
</gene>
<keyword evidence="3" id="KW-1185">Reference proteome</keyword>
<name>A0A6F8ZGM9_9FIRM</name>
<evidence type="ECO:0000313" key="3">
    <source>
        <dbReference type="Proteomes" id="UP000503399"/>
    </source>
</evidence>
<protein>
    <submittedName>
        <fullName evidence="2">Uncharacterized protein</fullName>
    </submittedName>
</protein>
<accession>A0A6F8ZGM9</accession>
<dbReference type="AlphaFoldDB" id="A0A6F8ZGM9"/>
<evidence type="ECO:0000313" key="2">
    <source>
        <dbReference type="EMBL" id="CAB1129145.1"/>
    </source>
</evidence>
<feature type="compositionally biased region" description="Basic and acidic residues" evidence="1">
    <location>
        <begin position="9"/>
        <end position="22"/>
    </location>
</feature>
<proteinExistence type="predicted"/>
<dbReference type="EMBL" id="LR778114">
    <property type="protein sequence ID" value="CAB1129145.1"/>
    <property type="molecule type" value="Genomic_DNA"/>
</dbReference>
<dbReference type="KEGG" id="hfv:R50_1644"/>
<reference evidence="2 3" key="1">
    <citation type="submission" date="2020-02" db="EMBL/GenBank/DDBJ databases">
        <authorList>
            <person name="Hogendoorn C."/>
        </authorList>
    </citation>
    <scope>NUCLEOTIDE SEQUENCE [LARGE SCALE GENOMIC DNA]</scope>
    <source>
        <strain evidence="2">R501</strain>
    </source>
</reference>
<sequence>MRGRRRPHGAQDDRDGRAEHCRPHSLTVRPGRRKWAEAYPPHFRRFALAGGNFLPAPWRRPPTFGNVCITSWHNIKNT</sequence>
<feature type="region of interest" description="Disordered" evidence="1">
    <location>
        <begin position="1"/>
        <end position="22"/>
    </location>
</feature>
<organism evidence="2 3">
    <name type="scientific">Candidatus Hydrogenisulfobacillus filiaventi</name>
    <dbReference type="NCBI Taxonomy" id="2707344"/>
    <lineage>
        <taxon>Bacteria</taxon>
        <taxon>Bacillati</taxon>
        <taxon>Bacillota</taxon>
        <taxon>Clostridia</taxon>
        <taxon>Eubacteriales</taxon>
        <taxon>Clostridiales Family XVII. Incertae Sedis</taxon>
        <taxon>Candidatus Hydrogenisulfobacillus</taxon>
    </lineage>
</organism>
<evidence type="ECO:0000256" key="1">
    <source>
        <dbReference type="SAM" id="MobiDB-lite"/>
    </source>
</evidence>